<keyword evidence="3" id="KW-1185">Reference proteome</keyword>
<dbReference type="STRING" id="1121279.SAMN02745887_03410"/>
<proteinExistence type="predicted"/>
<keyword evidence="1" id="KW-0812">Transmembrane</keyword>
<dbReference type="RefSeq" id="WP_084658816.1">
    <property type="nucleotide sequence ID" value="NZ_FPKR01000015.1"/>
</dbReference>
<feature type="transmembrane region" description="Helical" evidence="1">
    <location>
        <begin position="20"/>
        <end position="45"/>
    </location>
</feature>
<evidence type="ECO:0000313" key="2">
    <source>
        <dbReference type="EMBL" id="SFZ79161.1"/>
    </source>
</evidence>
<keyword evidence="1" id="KW-1133">Transmembrane helix</keyword>
<sequence length="119" mass="13271">MTEVMLSEEAERSSSQLVLAIYILIAVSVFTAMCTGIIGVIIAHIKRDEARGSWLESHFDWLIQTFWYSIAGYALAGLLALTIIGIPLAGLLVVATWLWSVYRLVKGFLQWNERKAVLA</sequence>
<accession>A0A1K2HRG8</accession>
<feature type="transmembrane region" description="Helical" evidence="1">
    <location>
        <begin position="66"/>
        <end position="99"/>
    </location>
</feature>
<protein>
    <submittedName>
        <fullName evidence="2">Uncharacterized membrane protein</fullName>
    </submittedName>
</protein>
<dbReference type="EMBL" id="FPKR01000015">
    <property type="protein sequence ID" value="SFZ79161.1"/>
    <property type="molecule type" value="Genomic_DNA"/>
</dbReference>
<reference evidence="2 3" key="1">
    <citation type="submission" date="2016-11" db="EMBL/GenBank/DDBJ databases">
        <authorList>
            <person name="Jaros S."/>
            <person name="Januszkiewicz K."/>
            <person name="Wedrychowicz H."/>
        </authorList>
    </citation>
    <scope>NUCLEOTIDE SEQUENCE [LARGE SCALE GENOMIC DNA]</scope>
    <source>
        <strain evidence="2 3">DSM 18899</strain>
    </source>
</reference>
<keyword evidence="1" id="KW-0472">Membrane</keyword>
<dbReference type="AlphaFoldDB" id="A0A1K2HRG8"/>
<organism evidence="2 3">
    <name type="scientific">Chitinimonas taiwanensis DSM 18899</name>
    <dbReference type="NCBI Taxonomy" id="1121279"/>
    <lineage>
        <taxon>Bacteria</taxon>
        <taxon>Pseudomonadati</taxon>
        <taxon>Pseudomonadota</taxon>
        <taxon>Betaproteobacteria</taxon>
        <taxon>Neisseriales</taxon>
        <taxon>Chitinibacteraceae</taxon>
        <taxon>Chitinimonas</taxon>
    </lineage>
</organism>
<evidence type="ECO:0000313" key="3">
    <source>
        <dbReference type="Proteomes" id="UP000186513"/>
    </source>
</evidence>
<name>A0A1K2HRG8_9NEIS</name>
<evidence type="ECO:0000256" key="1">
    <source>
        <dbReference type="SAM" id="Phobius"/>
    </source>
</evidence>
<gene>
    <name evidence="2" type="ORF">SAMN02745887_03410</name>
</gene>
<dbReference type="OrthoDB" id="5405464at2"/>
<dbReference type="Proteomes" id="UP000186513">
    <property type="component" value="Unassembled WGS sequence"/>
</dbReference>